<feature type="compositionally biased region" description="Polar residues" evidence="1">
    <location>
        <begin position="9"/>
        <end position="22"/>
    </location>
</feature>
<comment type="caution">
    <text evidence="2">The sequence shown here is derived from an EMBL/GenBank/DDBJ whole genome shotgun (WGS) entry which is preliminary data.</text>
</comment>
<organism evidence="2 3">
    <name type="scientific">Curvibacter microcysteis</name>
    <dbReference type="NCBI Taxonomy" id="3026419"/>
    <lineage>
        <taxon>Bacteria</taxon>
        <taxon>Pseudomonadati</taxon>
        <taxon>Pseudomonadota</taxon>
        <taxon>Betaproteobacteria</taxon>
        <taxon>Burkholderiales</taxon>
        <taxon>Comamonadaceae</taxon>
        <taxon>Curvibacter</taxon>
    </lineage>
</organism>
<dbReference type="EMBL" id="JAQSIO010000009">
    <property type="protein sequence ID" value="MDD0816734.1"/>
    <property type="molecule type" value="Genomic_DNA"/>
</dbReference>
<protein>
    <submittedName>
        <fullName evidence="2">CsbD family protein</fullName>
    </submittedName>
</protein>
<proteinExistence type="predicted"/>
<dbReference type="InterPro" id="IPR036629">
    <property type="entry name" value="YjbJ_sf"/>
</dbReference>
<name>A0ABT5MLJ3_9BURK</name>
<dbReference type="RefSeq" id="WP_273928763.1">
    <property type="nucleotide sequence ID" value="NZ_JAQSIO010000009.1"/>
</dbReference>
<evidence type="ECO:0000313" key="2">
    <source>
        <dbReference type="EMBL" id="MDD0816734.1"/>
    </source>
</evidence>
<dbReference type="SUPFAM" id="SSF69047">
    <property type="entry name" value="Hypothetical protein YjbJ"/>
    <property type="match status" value="1"/>
</dbReference>
<accession>A0ABT5MLJ3</accession>
<reference evidence="2 3" key="1">
    <citation type="submission" date="2023-02" db="EMBL/GenBank/DDBJ databases">
        <title>Bacterial whole genome sequence for Curvibacter sp. HBC28.</title>
        <authorList>
            <person name="Le V."/>
            <person name="Ko S.-R."/>
            <person name="Ahn C.-Y."/>
            <person name="Oh H.-M."/>
        </authorList>
    </citation>
    <scope>NUCLEOTIDE SEQUENCE [LARGE SCALE GENOMIC DNA]</scope>
    <source>
        <strain evidence="2 3">HBC28</strain>
    </source>
</reference>
<dbReference type="Gene3D" id="1.10.1470.10">
    <property type="entry name" value="YjbJ"/>
    <property type="match status" value="1"/>
</dbReference>
<keyword evidence="3" id="KW-1185">Reference proteome</keyword>
<sequence length="69" mass="7063">MINKDQVAGATQNAIGKTQESTGKILHDKALQAKGLKNQAAGTLQAKKGDAVEALDAARKAVKDAAGHP</sequence>
<evidence type="ECO:0000313" key="3">
    <source>
        <dbReference type="Proteomes" id="UP001528672"/>
    </source>
</evidence>
<dbReference type="Proteomes" id="UP001528672">
    <property type="component" value="Unassembled WGS sequence"/>
</dbReference>
<feature type="region of interest" description="Disordered" evidence="1">
    <location>
        <begin position="1"/>
        <end position="23"/>
    </location>
</feature>
<evidence type="ECO:0000256" key="1">
    <source>
        <dbReference type="SAM" id="MobiDB-lite"/>
    </source>
</evidence>
<gene>
    <name evidence="2" type="ORF">PSQ39_18990</name>
</gene>